<dbReference type="Proteomes" id="UP001634394">
    <property type="component" value="Unassembled WGS sequence"/>
</dbReference>
<proteinExistence type="predicted"/>
<reference evidence="2 3" key="1">
    <citation type="submission" date="2024-11" db="EMBL/GenBank/DDBJ databases">
        <title>Chromosome-level genome assembly of the freshwater bivalve Anodonta woodiana.</title>
        <authorList>
            <person name="Chen X."/>
        </authorList>
    </citation>
    <scope>NUCLEOTIDE SEQUENCE [LARGE SCALE GENOMIC DNA]</scope>
    <source>
        <strain evidence="2">MN2024</strain>
        <tissue evidence="2">Gills</tissue>
    </source>
</reference>
<gene>
    <name evidence="2" type="ORF">ACJMK2_019073</name>
</gene>
<keyword evidence="3" id="KW-1185">Reference proteome</keyword>
<feature type="region of interest" description="Disordered" evidence="1">
    <location>
        <begin position="75"/>
        <end position="95"/>
    </location>
</feature>
<accession>A0ABD3UFA2</accession>
<dbReference type="AlphaFoldDB" id="A0ABD3UFA2"/>
<feature type="compositionally biased region" description="Polar residues" evidence="1">
    <location>
        <begin position="78"/>
        <end position="88"/>
    </location>
</feature>
<evidence type="ECO:0000313" key="3">
    <source>
        <dbReference type="Proteomes" id="UP001634394"/>
    </source>
</evidence>
<name>A0ABD3UFA2_SINWO</name>
<sequence>MSASITKGQLGIPVSPGNNTFEMGLLDPVSHDDPLAMSATTNERPIVDSIQSTTTRQDINFIIGSSTYPTHPLLDNSVVPSTTSSADKTTGKDTNLVKERPGFDQSTVADANSTYTDSPIGLPFSQKGLGVDISAVGSQPITGSPLSLFNFEESSVIRDANAISGHSNSPNIDTNAKGEGTLNATVKSNTNDFPLEGHLIFPDSNMITDKPIVFPQRARDSTSVDLHHTANKVDSMQQVESVVDMSKEKAPTLVLLNKDTAFVISSTESPNAERSPIVEGTVIMDKSAVMSMSGSNADSFDKGKSPSLFEIDVGKKRNKATNSLELETRSSLMPESFNRSPNEIDTNTAIIELQNGVKTIDLKSSPFPIKSRGTNVSNTLNNRSRDISTLAQEKKTRLLAGNSAKTPFRWDQILSMLTQGNLGQETPMLSGGVGASDNIRVDDTLSNVSSNEIGFQVGSPRDFRSLNPTGEPDPMHSGLIIIPDAIEQARRAGGMQISGFPVDVQSDNFATKQGTTSSVKSSLTAKQQISSDMAGAMLFESLSLPKQQTSNVGGMSIDMTNFQDDTVPDMGMSAGLAISQGGGAPAAGGLTMLLTSSQRGNGGVPQIDNIPPPPPTNHCDYYRENPEDIRYYNSSLTHADMLK</sequence>
<organism evidence="2 3">
    <name type="scientific">Sinanodonta woodiana</name>
    <name type="common">Chinese pond mussel</name>
    <name type="synonym">Anodonta woodiana</name>
    <dbReference type="NCBI Taxonomy" id="1069815"/>
    <lineage>
        <taxon>Eukaryota</taxon>
        <taxon>Metazoa</taxon>
        <taxon>Spiralia</taxon>
        <taxon>Lophotrochozoa</taxon>
        <taxon>Mollusca</taxon>
        <taxon>Bivalvia</taxon>
        <taxon>Autobranchia</taxon>
        <taxon>Heteroconchia</taxon>
        <taxon>Palaeoheterodonta</taxon>
        <taxon>Unionida</taxon>
        <taxon>Unionoidea</taxon>
        <taxon>Unionidae</taxon>
        <taxon>Unioninae</taxon>
        <taxon>Sinanodonta</taxon>
    </lineage>
</organism>
<comment type="caution">
    <text evidence="2">The sequence shown here is derived from an EMBL/GenBank/DDBJ whole genome shotgun (WGS) entry which is preliminary data.</text>
</comment>
<evidence type="ECO:0000313" key="2">
    <source>
        <dbReference type="EMBL" id="KAL3848199.1"/>
    </source>
</evidence>
<evidence type="ECO:0000256" key="1">
    <source>
        <dbReference type="SAM" id="MobiDB-lite"/>
    </source>
</evidence>
<protein>
    <submittedName>
        <fullName evidence="2">Uncharacterized protein</fullName>
    </submittedName>
</protein>
<dbReference type="EMBL" id="JBJQND010000016">
    <property type="protein sequence ID" value="KAL3848199.1"/>
    <property type="molecule type" value="Genomic_DNA"/>
</dbReference>